<reference evidence="2 3" key="1">
    <citation type="submission" date="2016-10" db="EMBL/GenBank/DDBJ databases">
        <authorList>
            <person name="de Groot N.N."/>
        </authorList>
    </citation>
    <scope>NUCLEOTIDE SEQUENCE [LARGE SCALE GENOMIC DNA]</scope>
    <source>
        <strain evidence="2 3">Nm110</strain>
    </source>
</reference>
<accession>A0A1H2XL19</accession>
<gene>
    <name evidence="2" type="ORF">SAMN05421882_10409</name>
</gene>
<keyword evidence="2" id="KW-0489">Methyltransferase</keyword>
<evidence type="ECO:0000313" key="2">
    <source>
        <dbReference type="EMBL" id="SDW93591.1"/>
    </source>
</evidence>
<dbReference type="Pfam" id="PF08241">
    <property type="entry name" value="Methyltransf_11"/>
    <property type="match status" value="1"/>
</dbReference>
<dbReference type="CDD" id="cd02440">
    <property type="entry name" value="AdoMet_MTases"/>
    <property type="match status" value="1"/>
</dbReference>
<dbReference type="GO" id="GO:0008757">
    <property type="term" value="F:S-adenosylmethionine-dependent methyltransferase activity"/>
    <property type="evidence" value="ECO:0007669"/>
    <property type="project" value="InterPro"/>
</dbReference>
<dbReference type="AlphaFoldDB" id="A0A1H2XL19"/>
<organism evidence="2 3">
    <name type="scientific">Nitrosomonas communis</name>
    <dbReference type="NCBI Taxonomy" id="44574"/>
    <lineage>
        <taxon>Bacteria</taxon>
        <taxon>Pseudomonadati</taxon>
        <taxon>Pseudomonadota</taxon>
        <taxon>Betaproteobacteria</taxon>
        <taxon>Nitrosomonadales</taxon>
        <taxon>Nitrosomonadaceae</taxon>
        <taxon>Nitrosomonas</taxon>
    </lineage>
</organism>
<dbReference type="SUPFAM" id="SSF53335">
    <property type="entry name" value="S-adenosyl-L-methionine-dependent methyltransferases"/>
    <property type="match status" value="1"/>
</dbReference>
<name>A0A1H2XL19_9PROT</name>
<sequence>MERATIDLFERSSLRDEHFHRYTLASMLAEGRVVDCACGIGYGSTLLDQEKAVTSYLGMDPSEEAIRYATENYARPGFTFTVGTLEDNSCEAASVDTFVTLETLEHTHDPERCIRNVSHILKADGLLIGSVPSADYEELCERVYGPNPFHLHRFTHKDLEDLLGRYFNSARMFSAEFSMGTLFRPLDQKTSDSSAGQIILRDNHLNKVAGSLFFIAGGKARVGSALNKLGLMQKFLQSVPKIVLDQEEVEPVRLSFQRAENMIRQRDEAMAAQAKLLEERWAVMQSMEEQIHQRDEAMAAQAQMLEARWAVMQSMEEQIRQRDETVALQIRGIRGLKSVLNAVSEKIGSEVFLKMLQNKQHPSTPFLDMAFSLYLFIARLYQAALKAGAQDLFFFSREGQPLKEMFDLYLSYKDSPATIRTHYLQVSRRSTFLISLGPLSQERFHVLFRQYRRIALIDFLKSVALEGHTLSLAQALGVDVRAFETVKEDLPNDPLFQNLLKLKVFQQLYEEERVSRSTAFERYLAGLAGGSIPELLHVVDVGWKGSIQDNLFNWLSHLHGEKARIEGYYLGLVASGGLTVRNAKTGLLFSNINQLTPGFAIFNENRSLFEIILHADHGSAQRYGLDANGNVQIVQDEFKEKKMIEEKVWPVSQPIFDYFGQLAAALANIPLAANDLLKFTLKRHARMVFHPSQEEIDWTFSVYHVENFGVFEESRFGNANSRVSRLSQMMFTWHLLRRRRPSELGSWPWLTIKIRALPGLDRLYSWFRRWQRR</sequence>
<evidence type="ECO:0000313" key="3">
    <source>
        <dbReference type="Proteomes" id="UP000183454"/>
    </source>
</evidence>
<dbReference type="Gene3D" id="3.40.50.150">
    <property type="entry name" value="Vaccinia Virus protein VP39"/>
    <property type="match status" value="1"/>
</dbReference>
<dbReference type="EMBL" id="FNNH01000040">
    <property type="protein sequence ID" value="SDW93591.1"/>
    <property type="molecule type" value="Genomic_DNA"/>
</dbReference>
<dbReference type="InterPro" id="IPR013216">
    <property type="entry name" value="Methyltransf_11"/>
</dbReference>
<feature type="domain" description="Methyltransferase type 11" evidence="1">
    <location>
        <begin position="35"/>
        <end position="128"/>
    </location>
</feature>
<dbReference type="Proteomes" id="UP000183454">
    <property type="component" value="Unassembled WGS sequence"/>
</dbReference>
<dbReference type="PANTHER" id="PTHR43861">
    <property type="entry name" value="TRANS-ACONITATE 2-METHYLTRANSFERASE-RELATED"/>
    <property type="match status" value="1"/>
</dbReference>
<proteinExistence type="predicted"/>
<dbReference type="GO" id="GO:0032259">
    <property type="term" value="P:methylation"/>
    <property type="evidence" value="ECO:0007669"/>
    <property type="project" value="UniProtKB-KW"/>
</dbReference>
<keyword evidence="2" id="KW-0808">Transferase</keyword>
<evidence type="ECO:0000259" key="1">
    <source>
        <dbReference type="Pfam" id="PF08241"/>
    </source>
</evidence>
<protein>
    <submittedName>
        <fullName evidence="2">Methyltransferase domain-containing protein</fullName>
    </submittedName>
</protein>
<dbReference type="RefSeq" id="WP_083340276.1">
    <property type="nucleotide sequence ID" value="NZ_FNNH01000040.1"/>
</dbReference>
<dbReference type="InterPro" id="IPR029063">
    <property type="entry name" value="SAM-dependent_MTases_sf"/>
</dbReference>